<gene>
    <name evidence="1" type="ORF">CDAR_264011</name>
</gene>
<keyword evidence="2" id="KW-1185">Reference proteome</keyword>
<evidence type="ECO:0000313" key="1">
    <source>
        <dbReference type="EMBL" id="GIY48675.1"/>
    </source>
</evidence>
<dbReference type="EMBL" id="BPLQ01010147">
    <property type="protein sequence ID" value="GIY48675.1"/>
    <property type="molecule type" value="Genomic_DNA"/>
</dbReference>
<dbReference type="AlphaFoldDB" id="A0AAV4TQA9"/>
<name>A0AAV4TQA9_9ARAC</name>
<protein>
    <submittedName>
        <fullName evidence="1">Uncharacterized protein</fullName>
    </submittedName>
</protein>
<accession>A0AAV4TQA9</accession>
<evidence type="ECO:0000313" key="2">
    <source>
        <dbReference type="Proteomes" id="UP001054837"/>
    </source>
</evidence>
<organism evidence="1 2">
    <name type="scientific">Caerostris darwini</name>
    <dbReference type="NCBI Taxonomy" id="1538125"/>
    <lineage>
        <taxon>Eukaryota</taxon>
        <taxon>Metazoa</taxon>
        <taxon>Ecdysozoa</taxon>
        <taxon>Arthropoda</taxon>
        <taxon>Chelicerata</taxon>
        <taxon>Arachnida</taxon>
        <taxon>Araneae</taxon>
        <taxon>Araneomorphae</taxon>
        <taxon>Entelegynae</taxon>
        <taxon>Araneoidea</taxon>
        <taxon>Araneidae</taxon>
        <taxon>Caerostris</taxon>
    </lineage>
</organism>
<proteinExistence type="predicted"/>
<reference evidence="1 2" key="1">
    <citation type="submission" date="2021-06" db="EMBL/GenBank/DDBJ databases">
        <title>Caerostris darwini draft genome.</title>
        <authorList>
            <person name="Kono N."/>
            <person name="Arakawa K."/>
        </authorList>
    </citation>
    <scope>NUCLEOTIDE SEQUENCE [LARGE SCALE GENOMIC DNA]</scope>
</reference>
<dbReference type="Proteomes" id="UP001054837">
    <property type="component" value="Unassembled WGS sequence"/>
</dbReference>
<comment type="caution">
    <text evidence="1">The sequence shown here is derived from an EMBL/GenBank/DDBJ whole genome shotgun (WGS) entry which is preliminary data.</text>
</comment>
<sequence>MTTDINLNGSAAEIVKKPVYTTEDSICLLHVSCIQRGNVLPLYSTYQFLSNKLLGSHLANERQLQSLHCRRIPAQD</sequence>